<sequence length="124" mass="14114">MQRPKTSKNALRLALNLHVLWHRFRQGLGPINWTNPNGSHREYDDMALTLHDTLLAFGGVAEACLQLKQGAAAIRMDVSKEDIKKKILCLPGPFCNAKRVLQQFFLEFETQPSNHGTMFRRIGQ</sequence>
<evidence type="ECO:0000313" key="1">
    <source>
        <dbReference type="EMBL" id="KAJ7369589.1"/>
    </source>
</evidence>
<organism evidence="1 2">
    <name type="scientific">Desmophyllum pertusum</name>
    <dbReference type="NCBI Taxonomy" id="174260"/>
    <lineage>
        <taxon>Eukaryota</taxon>
        <taxon>Metazoa</taxon>
        <taxon>Cnidaria</taxon>
        <taxon>Anthozoa</taxon>
        <taxon>Hexacorallia</taxon>
        <taxon>Scleractinia</taxon>
        <taxon>Caryophylliina</taxon>
        <taxon>Caryophylliidae</taxon>
        <taxon>Desmophyllum</taxon>
    </lineage>
</organism>
<proteinExistence type="predicted"/>
<reference evidence="1" key="1">
    <citation type="submission" date="2023-01" db="EMBL/GenBank/DDBJ databases">
        <title>Genome assembly of the deep-sea coral Lophelia pertusa.</title>
        <authorList>
            <person name="Herrera S."/>
            <person name="Cordes E."/>
        </authorList>
    </citation>
    <scope>NUCLEOTIDE SEQUENCE</scope>
    <source>
        <strain evidence="1">USNM1676648</strain>
        <tissue evidence="1">Polyp</tissue>
    </source>
</reference>
<dbReference type="AlphaFoldDB" id="A0A9W9YVM8"/>
<comment type="caution">
    <text evidence="1">The sequence shown here is derived from an EMBL/GenBank/DDBJ whole genome shotgun (WGS) entry which is preliminary data.</text>
</comment>
<name>A0A9W9YVM8_9CNID</name>
<dbReference type="EMBL" id="MU826902">
    <property type="protein sequence ID" value="KAJ7369589.1"/>
    <property type="molecule type" value="Genomic_DNA"/>
</dbReference>
<evidence type="ECO:0000313" key="2">
    <source>
        <dbReference type="Proteomes" id="UP001163046"/>
    </source>
</evidence>
<accession>A0A9W9YVM8</accession>
<dbReference type="Proteomes" id="UP001163046">
    <property type="component" value="Unassembled WGS sequence"/>
</dbReference>
<gene>
    <name evidence="1" type="ORF">OS493_037772</name>
</gene>
<dbReference type="OrthoDB" id="5982168at2759"/>
<protein>
    <submittedName>
        <fullName evidence="1">Uncharacterized protein</fullName>
    </submittedName>
</protein>
<keyword evidence="2" id="KW-1185">Reference proteome</keyword>